<accession>A0ABT7N6K3</accession>
<dbReference type="GO" id="GO:0016757">
    <property type="term" value="F:glycosyltransferase activity"/>
    <property type="evidence" value="ECO:0007669"/>
    <property type="project" value="UniProtKB-KW"/>
</dbReference>
<dbReference type="SUPFAM" id="SSF53756">
    <property type="entry name" value="UDP-Glycosyltransferase/glycogen phosphorylase"/>
    <property type="match status" value="1"/>
</dbReference>
<gene>
    <name evidence="1" type="ORF">QTH91_03445</name>
</gene>
<dbReference type="Proteomes" id="UP001174908">
    <property type="component" value="Unassembled WGS sequence"/>
</dbReference>
<proteinExistence type="predicted"/>
<dbReference type="CDD" id="cd03801">
    <property type="entry name" value="GT4_PimA-like"/>
    <property type="match status" value="1"/>
</dbReference>
<sequence length="415" mass="44765">MLVLSHPTGNANSRAAALALAQRGQLAAFHTCIATFPGSALDHLGGLPGLRELRRRELPAALRGLTHLWPWREAGRLLASRLRMHAWTAHETGAFSVDAVYRSLDAHVAAALRQRRGRGITGVYAYEDGAQASFEAAKALGLACYYDLPIGYWRAARRLLAIEHERWPEWASTMTGFIDSDEKLARKDRELELADRIFVASSFTKKTLEDFPGRRLQVEVIPYGFPPAAQSKPEGPDGRQPIRLLFVGGLSQRKGIADLFAAVDALGDAVQLTVVGGKAGPPNAALDAALQKHRWIPSLPHAEVLAQMRAHDVLVFPSLFEGFGLVITEAMSQGTPVITTDRTAGADLIEHGRNGWLVEAGSTQSLRQAIEALVAQPAQIAQAGEAALATARQRPWAVYEQELAAALAAGRAAPA</sequence>
<keyword evidence="1" id="KW-0808">Transferase</keyword>
<evidence type="ECO:0000313" key="2">
    <source>
        <dbReference type="Proteomes" id="UP001174908"/>
    </source>
</evidence>
<organism evidence="1 2">
    <name type="scientific">Variovorax dokdonensis</name>
    <dbReference type="NCBI Taxonomy" id="344883"/>
    <lineage>
        <taxon>Bacteria</taxon>
        <taxon>Pseudomonadati</taxon>
        <taxon>Pseudomonadota</taxon>
        <taxon>Betaproteobacteria</taxon>
        <taxon>Burkholderiales</taxon>
        <taxon>Comamonadaceae</taxon>
        <taxon>Variovorax</taxon>
    </lineage>
</organism>
<keyword evidence="2" id="KW-1185">Reference proteome</keyword>
<name>A0ABT7N6K3_9BURK</name>
<dbReference type="Pfam" id="PF13692">
    <property type="entry name" value="Glyco_trans_1_4"/>
    <property type="match status" value="1"/>
</dbReference>
<dbReference type="EMBL" id="JASZYV010000001">
    <property type="protein sequence ID" value="MDM0043525.1"/>
    <property type="molecule type" value="Genomic_DNA"/>
</dbReference>
<dbReference type="RefSeq" id="WP_286658629.1">
    <property type="nucleotide sequence ID" value="NZ_JASZYV010000001.1"/>
</dbReference>
<keyword evidence="1" id="KW-0328">Glycosyltransferase</keyword>
<dbReference type="Gene3D" id="3.40.50.2000">
    <property type="entry name" value="Glycogen Phosphorylase B"/>
    <property type="match status" value="2"/>
</dbReference>
<evidence type="ECO:0000313" key="1">
    <source>
        <dbReference type="EMBL" id="MDM0043525.1"/>
    </source>
</evidence>
<reference evidence="1" key="1">
    <citation type="submission" date="2023-06" db="EMBL/GenBank/DDBJ databases">
        <authorList>
            <person name="Jiang Y."/>
            <person name="Liu Q."/>
        </authorList>
    </citation>
    <scope>NUCLEOTIDE SEQUENCE</scope>
    <source>
        <strain evidence="1">CGMCC 1.12089</strain>
    </source>
</reference>
<protein>
    <submittedName>
        <fullName evidence="1">Glycosyltransferase family 4 protein</fullName>
        <ecNumber evidence="1">2.4.-.-</ecNumber>
    </submittedName>
</protein>
<dbReference type="PANTHER" id="PTHR12526">
    <property type="entry name" value="GLYCOSYLTRANSFERASE"/>
    <property type="match status" value="1"/>
</dbReference>
<dbReference type="EC" id="2.4.-.-" evidence="1"/>
<dbReference type="PANTHER" id="PTHR12526:SF636">
    <property type="entry name" value="BLL3647 PROTEIN"/>
    <property type="match status" value="1"/>
</dbReference>
<comment type="caution">
    <text evidence="1">The sequence shown here is derived from an EMBL/GenBank/DDBJ whole genome shotgun (WGS) entry which is preliminary data.</text>
</comment>